<dbReference type="InterPro" id="IPR044565">
    <property type="entry name" value="Sec22"/>
</dbReference>
<evidence type="ECO:0000256" key="14">
    <source>
        <dbReference type="SAM" id="Phobius"/>
    </source>
</evidence>
<proteinExistence type="inferred from homology"/>
<evidence type="ECO:0000256" key="7">
    <source>
        <dbReference type="ARBA" id="ARBA00022927"/>
    </source>
</evidence>
<dbReference type="Pfam" id="PF00957">
    <property type="entry name" value="Synaptobrevin"/>
    <property type="match status" value="1"/>
</dbReference>
<feature type="domain" description="V-SNARE coiled-coil homology" evidence="16">
    <location>
        <begin position="140"/>
        <end position="200"/>
    </location>
</feature>
<dbReference type="GO" id="GO:0015031">
    <property type="term" value="P:protein transport"/>
    <property type="evidence" value="ECO:0007669"/>
    <property type="project" value="UniProtKB-KW"/>
</dbReference>
<dbReference type="EMBL" id="ML996577">
    <property type="protein sequence ID" value="KAF2755558.1"/>
    <property type="molecule type" value="Genomic_DNA"/>
</dbReference>
<dbReference type="PROSITE" id="PS50892">
    <property type="entry name" value="V_SNARE"/>
    <property type="match status" value="1"/>
</dbReference>
<comment type="subcellular location">
    <subcellularLocation>
        <location evidence="1">Endoplasmic reticulum membrane</location>
        <topology evidence="1">Single-pass type IV membrane protein</topology>
    </subcellularLocation>
    <subcellularLocation>
        <location evidence="2">Golgi apparatus membrane</location>
        <topology evidence="2">Single-pass type IV membrane protein</topology>
    </subcellularLocation>
</comment>
<dbReference type="Gene3D" id="1.20.5.110">
    <property type="match status" value="1"/>
</dbReference>
<keyword evidence="10 13" id="KW-0175">Coiled coil</keyword>
<dbReference type="CDD" id="cd14824">
    <property type="entry name" value="Longin"/>
    <property type="match status" value="1"/>
</dbReference>
<dbReference type="GeneID" id="54483529"/>
<keyword evidence="7" id="KW-0653">Protein transport</keyword>
<keyword evidence="5 14" id="KW-0812">Transmembrane</keyword>
<dbReference type="SMART" id="SM01270">
    <property type="entry name" value="Longin"/>
    <property type="match status" value="1"/>
</dbReference>
<evidence type="ECO:0000256" key="5">
    <source>
        <dbReference type="ARBA" id="ARBA00022692"/>
    </source>
</evidence>
<evidence type="ECO:0000313" key="18">
    <source>
        <dbReference type="Proteomes" id="UP000799437"/>
    </source>
</evidence>
<evidence type="ECO:0000256" key="11">
    <source>
        <dbReference type="ARBA" id="ARBA00023136"/>
    </source>
</evidence>
<evidence type="ECO:0000256" key="12">
    <source>
        <dbReference type="ARBA" id="ARBA00024249"/>
    </source>
</evidence>
<sequence>MVKSTLIVRVDHLGGSVLVETQNEMSRDPAMLEASARVKKVIRQAGPQSATHADIDCGKYTVFYVMSGQTMYVAFCEKSYPKNVAFTYLDDIQTQFSQQHPEREYAVPTVLKPFHYMSFENDIRKTMKAYSDPRAVQGPGLDKINEELRGVTEVMKKNIEDLIYRGDSLDKMGDMSSRLREESRKYRKAAVRINWELLLKQYGPIGGVALIMIIFIWWRFF</sequence>
<evidence type="ECO:0000256" key="10">
    <source>
        <dbReference type="ARBA" id="ARBA00023054"/>
    </source>
</evidence>
<dbReference type="InterPro" id="IPR011012">
    <property type="entry name" value="Longin-like_dom_sf"/>
</dbReference>
<dbReference type="GO" id="GO:0006888">
    <property type="term" value="P:endoplasmic reticulum to Golgi vesicle-mediated transport"/>
    <property type="evidence" value="ECO:0007669"/>
    <property type="project" value="InterPro"/>
</dbReference>
<reference evidence="17" key="1">
    <citation type="journal article" date="2020" name="Stud. Mycol.">
        <title>101 Dothideomycetes genomes: a test case for predicting lifestyles and emergence of pathogens.</title>
        <authorList>
            <person name="Haridas S."/>
            <person name="Albert R."/>
            <person name="Binder M."/>
            <person name="Bloem J."/>
            <person name="Labutti K."/>
            <person name="Salamov A."/>
            <person name="Andreopoulos B."/>
            <person name="Baker S."/>
            <person name="Barry K."/>
            <person name="Bills G."/>
            <person name="Bluhm B."/>
            <person name="Cannon C."/>
            <person name="Castanera R."/>
            <person name="Culley D."/>
            <person name="Daum C."/>
            <person name="Ezra D."/>
            <person name="Gonzalez J."/>
            <person name="Henrissat B."/>
            <person name="Kuo A."/>
            <person name="Liang C."/>
            <person name="Lipzen A."/>
            <person name="Lutzoni F."/>
            <person name="Magnuson J."/>
            <person name="Mondo S."/>
            <person name="Nolan M."/>
            <person name="Ohm R."/>
            <person name="Pangilinan J."/>
            <person name="Park H.-J."/>
            <person name="Ramirez L."/>
            <person name="Alfaro M."/>
            <person name="Sun H."/>
            <person name="Tritt A."/>
            <person name="Yoshinaga Y."/>
            <person name="Zwiers L.-H."/>
            <person name="Turgeon B."/>
            <person name="Goodwin S."/>
            <person name="Spatafora J."/>
            <person name="Crous P."/>
            <person name="Grigoriev I."/>
        </authorList>
    </citation>
    <scope>NUCLEOTIDE SEQUENCE</scope>
    <source>
        <strain evidence="17">CBS 121739</strain>
    </source>
</reference>
<dbReference type="SUPFAM" id="SSF58038">
    <property type="entry name" value="SNARE fusion complex"/>
    <property type="match status" value="1"/>
</dbReference>
<dbReference type="Pfam" id="PF13774">
    <property type="entry name" value="Longin"/>
    <property type="match status" value="1"/>
</dbReference>
<keyword evidence="11 14" id="KW-0472">Membrane</keyword>
<gene>
    <name evidence="17" type="ORF">EJ05DRAFT_455439</name>
</gene>
<feature type="domain" description="Longin" evidence="15">
    <location>
        <begin position="6"/>
        <end position="123"/>
    </location>
</feature>
<keyword evidence="6" id="KW-0256">Endoplasmic reticulum</keyword>
<evidence type="ECO:0000313" key="17">
    <source>
        <dbReference type="EMBL" id="KAF2755558.1"/>
    </source>
</evidence>
<dbReference type="GO" id="GO:0005789">
    <property type="term" value="C:endoplasmic reticulum membrane"/>
    <property type="evidence" value="ECO:0007669"/>
    <property type="project" value="UniProtKB-SubCell"/>
</dbReference>
<evidence type="ECO:0000256" key="2">
    <source>
        <dbReference type="ARBA" id="ARBA00004409"/>
    </source>
</evidence>
<accession>A0A6A6VY22</accession>
<evidence type="ECO:0000256" key="13">
    <source>
        <dbReference type="PROSITE-ProRule" id="PRU00290"/>
    </source>
</evidence>
<comment type="similarity">
    <text evidence="3">Belongs to the synaptobrevin family.</text>
</comment>
<dbReference type="AlphaFoldDB" id="A0A6A6VY22"/>
<keyword evidence="9" id="KW-0333">Golgi apparatus</keyword>
<dbReference type="InterPro" id="IPR010908">
    <property type="entry name" value="Longin_dom"/>
</dbReference>
<evidence type="ECO:0000256" key="8">
    <source>
        <dbReference type="ARBA" id="ARBA00022989"/>
    </source>
</evidence>
<evidence type="ECO:0000256" key="1">
    <source>
        <dbReference type="ARBA" id="ARBA00004163"/>
    </source>
</evidence>
<dbReference type="CDD" id="cd15866">
    <property type="entry name" value="R-SNARE_SEC22"/>
    <property type="match status" value="1"/>
</dbReference>
<dbReference type="Proteomes" id="UP000799437">
    <property type="component" value="Unassembled WGS sequence"/>
</dbReference>
<evidence type="ECO:0000256" key="6">
    <source>
        <dbReference type="ARBA" id="ARBA00022824"/>
    </source>
</evidence>
<evidence type="ECO:0000256" key="9">
    <source>
        <dbReference type="ARBA" id="ARBA00023034"/>
    </source>
</evidence>
<dbReference type="PANTHER" id="PTHR45837">
    <property type="entry name" value="VESICLE-TRAFFICKING PROTEIN SEC22B"/>
    <property type="match status" value="1"/>
</dbReference>
<dbReference type="GO" id="GO:0000139">
    <property type="term" value="C:Golgi membrane"/>
    <property type="evidence" value="ECO:0007669"/>
    <property type="project" value="UniProtKB-SubCell"/>
</dbReference>
<dbReference type="OrthoDB" id="1719357at2759"/>
<dbReference type="SUPFAM" id="SSF64356">
    <property type="entry name" value="SNARE-like"/>
    <property type="match status" value="1"/>
</dbReference>
<dbReference type="InterPro" id="IPR042855">
    <property type="entry name" value="V_SNARE_CC"/>
</dbReference>
<keyword evidence="8 14" id="KW-1133">Transmembrane helix</keyword>
<dbReference type="GO" id="GO:0005484">
    <property type="term" value="F:SNAP receptor activity"/>
    <property type="evidence" value="ECO:0007669"/>
    <property type="project" value="InterPro"/>
</dbReference>
<dbReference type="PROSITE" id="PS50859">
    <property type="entry name" value="LONGIN"/>
    <property type="match status" value="1"/>
</dbReference>
<dbReference type="GO" id="GO:0006890">
    <property type="term" value="P:retrograde vesicle-mediated transport, Golgi to endoplasmic reticulum"/>
    <property type="evidence" value="ECO:0007669"/>
    <property type="project" value="InterPro"/>
</dbReference>
<organism evidence="17 18">
    <name type="scientific">Pseudovirgaria hyperparasitica</name>
    <dbReference type="NCBI Taxonomy" id="470096"/>
    <lineage>
        <taxon>Eukaryota</taxon>
        <taxon>Fungi</taxon>
        <taxon>Dikarya</taxon>
        <taxon>Ascomycota</taxon>
        <taxon>Pezizomycotina</taxon>
        <taxon>Dothideomycetes</taxon>
        <taxon>Dothideomycetes incertae sedis</taxon>
        <taxon>Acrospermales</taxon>
        <taxon>Acrospermaceae</taxon>
        <taxon>Pseudovirgaria</taxon>
    </lineage>
</organism>
<dbReference type="Gene3D" id="3.30.450.50">
    <property type="entry name" value="Longin domain"/>
    <property type="match status" value="1"/>
</dbReference>
<protein>
    <recommendedName>
        <fullName evidence="12">Protein transport protein SEC22</fullName>
    </recommendedName>
</protein>
<evidence type="ECO:0000256" key="4">
    <source>
        <dbReference type="ARBA" id="ARBA00022448"/>
    </source>
</evidence>
<evidence type="ECO:0000259" key="16">
    <source>
        <dbReference type="PROSITE" id="PS50892"/>
    </source>
</evidence>
<dbReference type="RefSeq" id="XP_033598009.1">
    <property type="nucleotide sequence ID" value="XM_033742475.1"/>
</dbReference>
<evidence type="ECO:0000259" key="15">
    <source>
        <dbReference type="PROSITE" id="PS50859"/>
    </source>
</evidence>
<feature type="transmembrane region" description="Helical" evidence="14">
    <location>
        <begin position="202"/>
        <end position="220"/>
    </location>
</feature>
<keyword evidence="4" id="KW-0813">Transport</keyword>
<name>A0A6A6VY22_9PEZI</name>
<evidence type="ECO:0000256" key="3">
    <source>
        <dbReference type="ARBA" id="ARBA00008025"/>
    </source>
</evidence>
<keyword evidence="18" id="KW-1185">Reference proteome</keyword>